<organism evidence="1 2">
    <name type="scientific">Paractinoplanes rishiriensis</name>
    <dbReference type="NCBI Taxonomy" id="1050105"/>
    <lineage>
        <taxon>Bacteria</taxon>
        <taxon>Bacillati</taxon>
        <taxon>Actinomycetota</taxon>
        <taxon>Actinomycetes</taxon>
        <taxon>Micromonosporales</taxon>
        <taxon>Micromonosporaceae</taxon>
        <taxon>Paractinoplanes</taxon>
    </lineage>
</organism>
<keyword evidence="2" id="KW-1185">Reference proteome</keyword>
<name>A0A919K0U9_9ACTN</name>
<reference evidence="1" key="1">
    <citation type="submission" date="2021-01" db="EMBL/GenBank/DDBJ databases">
        <title>Whole genome shotgun sequence of Actinoplanes rishiriensis NBRC 108556.</title>
        <authorList>
            <person name="Komaki H."/>
            <person name="Tamura T."/>
        </authorList>
    </citation>
    <scope>NUCLEOTIDE SEQUENCE</scope>
    <source>
        <strain evidence="1">NBRC 108556</strain>
    </source>
</reference>
<gene>
    <name evidence="1" type="ORF">Ari01nite_20210</name>
</gene>
<dbReference type="Proteomes" id="UP000636960">
    <property type="component" value="Unassembled WGS sequence"/>
</dbReference>
<proteinExistence type="predicted"/>
<accession>A0A919K0U9</accession>
<dbReference type="EMBL" id="BOMV01000014">
    <property type="protein sequence ID" value="GIE94556.1"/>
    <property type="molecule type" value="Genomic_DNA"/>
</dbReference>
<evidence type="ECO:0000313" key="1">
    <source>
        <dbReference type="EMBL" id="GIE94556.1"/>
    </source>
</evidence>
<dbReference type="RefSeq" id="WP_203780882.1">
    <property type="nucleotide sequence ID" value="NZ_BOMV01000014.1"/>
</dbReference>
<sequence>MLITIARAVGGSTVARVRRPDGVVLDLPAYDRKHRVPHDLAHAVTECELGMADGVFGSIAGGGVFSNMRLVSGRPRHDAADRSKRLLAANKAPLGVAEVVSAAIHHAVEHDDPGDVYDNVRRGWGVFRTEPCPWTAEQLAAVVARLAELTVDFEATGKVVLTWPDALTSRVPAPAVAHKRGRRGRI</sequence>
<comment type="caution">
    <text evidence="1">The sequence shown here is derived from an EMBL/GenBank/DDBJ whole genome shotgun (WGS) entry which is preliminary data.</text>
</comment>
<protein>
    <submittedName>
        <fullName evidence="1">Uncharacterized protein</fullName>
    </submittedName>
</protein>
<evidence type="ECO:0000313" key="2">
    <source>
        <dbReference type="Proteomes" id="UP000636960"/>
    </source>
</evidence>
<dbReference type="AlphaFoldDB" id="A0A919K0U9"/>